<keyword evidence="2" id="KW-1185">Reference proteome</keyword>
<dbReference type="Proteomes" id="UP000828941">
    <property type="component" value="Chromosome 14"/>
</dbReference>
<protein>
    <submittedName>
        <fullName evidence="1">Uncharacterized protein</fullName>
    </submittedName>
</protein>
<dbReference type="EMBL" id="CM039439">
    <property type="protein sequence ID" value="KAI4297493.1"/>
    <property type="molecule type" value="Genomic_DNA"/>
</dbReference>
<accession>A0ACB9KJX1</accession>
<sequence>MGCVFSSIYKEEKVRICKERKKLMKQLVNIRGEFSDSQLAYLKALKNTGSTLRQFTESDLLPSDLETSFNGLVVSSSPPLPLPPSPPPPPPPPFSLDEKSTGKIPQEESLENDEQHVYTVQTQQNFKSRLDFIFSPPPLQYEIEEDENWAETRSDFGDEGPEVEAIAKPQAMEQAGESSSGTRLRKKATTDMHMVVSRNKKLEDIVKELDEYFLKASAGVREITVLIDINGQDFLLPQNSQDQKRNSAKVFSVLSWTRNFKSTQFTRDVAEFSGPSDPCKPGAHCLTLKKLYAAEKKLLKELKEEEITKLEYQRRSSLLQRLDDENADSIKIEKTRSCVESLETEVIRLQQSISETTSLILALIDEELYPQLDALTSGLSQMWRTMHDCHQAQTRICKQLSYLNDNQSTTHNSEYRLQTTIELETEVTYWYNSFCKLVKSQQEYVRTLCKWIQLTNCLKDDHEQSGCSSTVRRINHEQWEHGLDQLPDKVVSEAIKSLSLSIDNIIEQQAEEDNIVKKLGKLETKLEKELSSLAEIKRKNEWSFDPGDTPENLSPHHQFFVKQAKAEALKNQVETEKAKYMDSVQFTRATTLSKLQTTLPQVFQSLTAFSGAYAQVLESVRSQVKPAMECSDSTPQD</sequence>
<reference evidence="1 2" key="1">
    <citation type="journal article" date="2022" name="DNA Res.">
        <title>Chromosomal-level genome assembly of the orchid tree Bauhinia variegata (Leguminosae; Cercidoideae) supports the allotetraploid origin hypothesis of Bauhinia.</title>
        <authorList>
            <person name="Zhong Y."/>
            <person name="Chen Y."/>
            <person name="Zheng D."/>
            <person name="Pang J."/>
            <person name="Liu Y."/>
            <person name="Luo S."/>
            <person name="Meng S."/>
            <person name="Qian L."/>
            <person name="Wei D."/>
            <person name="Dai S."/>
            <person name="Zhou R."/>
        </authorList>
    </citation>
    <scope>NUCLEOTIDE SEQUENCE [LARGE SCALE GENOMIC DNA]</scope>
    <source>
        <tissue evidence="1">Leaf</tissue>
    </source>
</reference>
<gene>
    <name evidence="1" type="ORF">L6164_037382</name>
</gene>
<evidence type="ECO:0000313" key="1">
    <source>
        <dbReference type="EMBL" id="KAI4297493.1"/>
    </source>
</evidence>
<proteinExistence type="predicted"/>
<comment type="caution">
    <text evidence="1">The sequence shown here is derived from an EMBL/GenBank/DDBJ whole genome shotgun (WGS) entry which is preliminary data.</text>
</comment>
<evidence type="ECO:0000313" key="2">
    <source>
        <dbReference type="Proteomes" id="UP000828941"/>
    </source>
</evidence>
<name>A0ACB9KJX1_BAUVA</name>
<organism evidence="1 2">
    <name type="scientific">Bauhinia variegata</name>
    <name type="common">Purple orchid tree</name>
    <name type="synonym">Phanera variegata</name>
    <dbReference type="NCBI Taxonomy" id="167791"/>
    <lineage>
        <taxon>Eukaryota</taxon>
        <taxon>Viridiplantae</taxon>
        <taxon>Streptophyta</taxon>
        <taxon>Embryophyta</taxon>
        <taxon>Tracheophyta</taxon>
        <taxon>Spermatophyta</taxon>
        <taxon>Magnoliopsida</taxon>
        <taxon>eudicotyledons</taxon>
        <taxon>Gunneridae</taxon>
        <taxon>Pentapetalae</taxon>
        <taxon>rosids</taxon>
        <taxon>fabids</taxon>
        <taxon>Fabales</taxon>
        <taxon>Fabaceae</taxon>
        <taxon>Cercidoideae</taxon>
        <taxon>Cercideae</taxon>
        <taxon>Bauhiniinae</taxon>
        <taxon>Bauhinia</taxon>
    </lineage>
</organism>